<dbReference type="GO" id="GO:0001228">
    <property type="term" value="F:DNA-binding transcription activator activity, RNA polymerase II-specific"/>
    <property type="evidence" value="ECO:0007669"/>
    <property type="project" value="TreeGrafter"/>
</dbReference>
<comment type="caution">
    <text evidence="2">The sequence shown here is derived from an EMBL/GenBank/DDBJ whole genome shotgun (WGS) entry which is preliminary data.</text>
</comment>
<reference evidence="2" key="2">
    <citation type="journal article" date="2023" name="IMA Fungus">
        <title>Comparative genomic study of the Penicillium genus elucidates a diverse pangenome and 15 lateral gene transfer events.</title>
        <authorList>
            <person name="Petersen C."/>
            <person name="Sorensen T."/>
            <person name="Nielsen M.R."/>
            <person name="Sondergaard T.E."/>
            <person name="Sorensen J.L."/>
            <person name="Fitzpatrick D.A."/>
            <person name="Frisvad J.C."/>
            <person name="Nielsen K.L."/>
        </authorList>
    </citation>
    <scope>NUCLEOTIDE SEQUENCE</scope>
    <source>
        <strain evidence="2">IBT 20477</strain>
    </source>
</reference>
<evidence type="ECO:0000313" key="2">
    <source>
        <dbReference type="EMBL" id="KAJ5193527.1"/>
    </source>
</evidence>
<evidence type="ECO:0008006" key="4">
    <source>
        <dbReference type="Google" id="ProtNLM"/>
    </source>
</evidence>
<dbReference type="AlphaFoldDB" id="A0A9W9JCJ2"/>
<name>A0A9W9JCJ2_9EURO</name>
<dbReference type="EMBL" id="JAPQKQ010000006">
    <property type="protein sequence ID" value="KAJ5193527.1"/>
    <property type="molecule type" value="Genomic_DNA"/>
</dbReference>
<organism evidence="2 3">
    <name type="scientific">Penicillium cf. viridicatum</name>
    <dbReference type="NCBI Taxonomy" id="2972119"/>
    <lineage>
        <taxon>Eukaryota</taxon>
        <taxon>Fungi</taxon>
        <taxon>Dikarya</taxon>
        <taxon>Ascomycota</taxon>
        <taxon>Pezizomycotina</taxon>
        <taxon>Eurotiomycetes</taxon>
        <taxon>Eurotiomycetidae</taxon>
        <taxon>Eurotiales</taxon>
        <taxon>Aspergillaceae</taxon>
        <taxon>Penicillium</taxon>
    </lineage>
</organism>
<dbReference type="Pfam" id="PF11951">
    <property type="entry name" value="Fungal_trans_2"/>
    <property type="match status" value="1"/>
</dbReference>
<dbReference type="InterPro" id="IPR053157">
    <property type="entry name" value="Sterol_Uptake_Regulator"/>
</dbReference>
<dbReference type="InterPro" id="IPR021858">
    <property type="entry name" value="Fun_TF"/>
</dbReference>
<accession>A0A9W9JCJ2</accession>
<dbReference type="Proteomes" id="UP001150942">
    <property type="component" value="Unassembled WGS sequence"/>
</dbReference>
<keyword evidence="3" id="KW-1185">Reference proteome</keyword>
<feature type="region of interest" description="Disordered" evidence="1">
    <location>
        <begin position="21"/>
        <end position="43"/>
    </location>
</feature>
<dbReference type="PANTHER" id="PTHR47784:SF5">
    <property type="entry name" value="STEROL UPTAKE CONTROL PROTEIN 2"/>
    <property type="match status" value="1"/>
</dbReference>
<dbReference type="PANTHER" id="PTHR47784">
    <property type="entry name" value="STEROL UPTAKE CONTROL PROTEIN 2"/>
    <property type="match status" value="1"/>
</dbReference>
<evidence type="ECO:0000256" key="1">
    <source>
        <dbReference type="SAM" id="MobiDB-lite"/>
    </source>
</evidence>
<gene>
    <name evidence="2" type="ORF">N7449_009669</name>
</gene>
<reference evidence="2" key="1">
    <citation type="submission" date="2022-11" db="EMBL/GenBank/DDBJ databases">
        <authorList>
            <person name="Petersen C."/>
        </authorList>
    </citation>
    <scope>NUCLEOTIDE SEQUENCE</scope>
    <source>
        <strain evidence="2">IBT 20477</strain>
    </source>
</reference>
<evidence type="ECO:0000313" key="3">
    <source>
        <dbReference type="Proteomes" id="UP001150942"/>
    </source>
</evidence>
<proteinExistence type="predicted"/>
<dbReference type="OrthoDB" id="416217at2759"/>
<sequence>MHSPYIPHIIKTAFIQSPSVPGSHISDSLTHKHRSTTTDGRFSQAPKTLKLPLAMPSRLGHVKSRHGCARCKQRRVKPSTSSKLTVPASAMSVLRVGTASGEMTNVVPFKTKAPTSCRTQELGLERQSDEATVREDLFLMGHFASSTARTISSRAEVLHLWQTVIPEEAITCPFLVHGMLALSALHLASQRPSQRGKYQQFCRRHQNLGIPEYRQVIQDIRHEVGGQIFAMASLVALLGLATISDNGLPKDDTISEHNTVFADLKAIFTVVRGVEAVLKHDTTMWNTIVNSRYRAAMTGHTAIDSQLFELPMDVQLRYQQLMTDCLDNLLAGDSSAKHACVGAIDWLQSIHRELLFLNFESISNEEIGLEPAYLIKWLALVSSDFVTMLQQENTAALVILGDYFTLFRPIENRWFLKNISTNALNAIRETIDPRGLEWLKGYAT</sequence>
<protein>
    <recommendedName>
        <fullName evidence="4">C6 transcription factor</fullName>
    </recommendedName>
</protein>